<dbReference type="OrthoDB" id="9803970at2"/>
<dbReference type="Gene3D" id="1.10.8.60">
    <property type="match status" value="1"/>
</dbReference>
<dbReference type="CDD" id="cd00009">
    <property type="entry name" value="AAA"/>
    <property type="match status" value="1"/>
</dbReference>
<keyword evidence="1" id="KW-0547">Nucleotide-binding</keyword>
<accession>A0A511WQY6</accession>
<evidence type="ECO:0000259" key="4">
    <source>
        <dbReference type="PROSITE" id="PS50112"/>
    </source>
</evidence>
<keyword evidence="2" id="KW-0067">ATP-binding</keyword>
<dbReference type="SUPFAM" id="SSF55785">
    <property type="entry name" value="PYP-like sensor domain (PAS domain)"/>
    <property type="match status" value="1"/>
</dbReference>
<name>A0A511WQY6_9BACI</name>
<dbReference type="InterPro" id="IPR058031">
    <property type="entry name" value="AAA_lid_NorR"/>
</dbReference>
<evidence type="ECO:0000256" key="2">
    <source>
        <dbReference type="ARBA" id="ARBA00022840"/>
    </source>
</evidence>
<dbReference type="GO" id="GO:0005524">
    <property type="term" value="F:ATP binding"/>
    <property type="evidence" value="ECO:0007669"/>
    <property type="project" value="UniProtKB-KW"/>
</dbReference>
<dbReference type="PROSITE" id="PS50045">
    <property type="entry name" value="SIGMA54_INTERACT_4"/>
    <property type="match status" value="1"/>
</dbReference>
<dbReference type="PROSITE" id="PS00676">
    <property type="entry name" value="SIGMA54_INTERACT_2"/>
    <property type="match status" value="1"/>
</dbReference>
<evidence type="ECO:0000313" key="5">
    <source>
        <dbReference type="EMBL" id="GEN53559.1"/>
    </source>
</evidence>
<evidence type="ECO:0000313" key="6">
    <source>
        <dbReference type="Proteomes" id="UP000321886"/>
    </source>
</evidence>
<dbReference type="InterPro" id="IPR002078">
    <property type="entry name" value="Sigma_54_int"/>
</dbReference>
<dbReference type="InterPro" id="IPR036388">
    <property type="entry name" value="WH-like_DNA-bd_sf"/>
</dbReference>
<dbReference type="InterPro" id="IPR025943">
    <property type="entry name" value="Sigma_54_int_dom_ATP-bd_2"/>
</dbReference>
<dbReference type="FunFam" id="3.40.50.300:FF:000006">
    <property type="entry name" value="DNA-binding transcriptional regulator NtrC"/>
    <property type="match status" value="1"/>
</dbReference>
<dbReference type="SUPFAM" id="SSF52540">
    <property type="entry name" value="P-loop containing nucleoside triphosphate hydrolases"/>
    <property type="match status" value="1"/>
</dbReference>
<dbReference type="SMART" id="SM00091">
    <property type="entry name" value="PAS"/>
    <property type="match status" value="1"/>
</dbReference>
<dbReference type="AlphaFoldDB" id="A0A511WQY6"/>
<feature type="domain" description="PAS" evidence="4">
    <location>
        <begin position="210"/>
        <end position="255"/>
    </location>
</feature>
<comment type="caution">
    <text evidence="5">The sequence shown here is derived from an EMBL/GenBank/DDBJ whole genome shotgun (WGS) entry which is preliminary data.</text>
</comment>
<dbReference type="InterPro" id="IPR035965">
    <property type="entry name" value="PAS-like_dom_sf"/>
</dbReference>
<dbReference type="InterPro" id="IPR013668">
    <property type="entry name" value="RNase_R_HTH_12"/>
</dbReference>
<dbReference type="InterPro" id="IPR027417">
    <property type="entry name" value="P-loop_NTPase"/>
</dbReference>
<dbReference type="GO" id="GO:0006355">
    <property type="term" value="P:regulation of DNA-templated transcription"/>
    <property type="evidence" value="ECO:0007669"/>
    <property type="project" value="InterPro"/>
</dbReference>
<evidence type="ECO:0000256" key="1">
    <source>
        <dbReference type="ARBA" id="ARBA00022741"/>
    </source>
</evidence>
<dbReference type="EMBL" id="BJYD01000017">
    <property type="protein sequence ID" value="GEN53559.1"/>
    <property type="molecule type" value="Genomic_DNA"/>
</dbReference>
<reference evidence="5 6" key="1">
    <citation type="submission" date="2019-07" db="EMBL/GenBank/DDBJ databases">
        <title>Whole genome shotgun sequence of Halobacillus faecis NBRC 103569.</title>
        <authorList>
            <person name="Hosoyama A."/>
            <person name="Uohara A."/>
            <person name="Ohji S."/>
            <person name="Ichikawa N."/>
        </authorList>
    </citation>
    <scope>NUCLEOTIDE SEQUENCE [LARGE SCALE GENOMIC DNA]</scope>
    <source>
        <strain evidence="5 6">NBRC 103569</strain>
    </source>
</reference>
<sequence>MKNQLTLLTGTKETQATLHEQLEDILGEFIHIESYAVDEYVPEQISDDLIIFSSYLIEKEAAPFIAPGSPRKTAIRTINYQHIERLLELEEGTSVLCVNDTFEMAQETIDTLEKMGLDHLSFTAYYPGQKNTMHDILTAITPGEVTLVPPSAEKIIDIGVRLIDITTLIEILDHFHLKEELGGMISNRYTGKIIELSKKLSEMNKQTELLNQHLQQVVDGVNDGVMAIDSEQKVTVFNPFIEEYSGLSHTHAMGKPVHQLFKDPKLLDFMTTPQEEGLYFSLNGYNLMIYRVQWEESDNVIFIFKNSDETITMEKAARKHLLKTGYIAKYTFKDIIGNSPAIQKAKSIGYKLAKTPLPVLIHGESGTGKELFAHAIHHESDHLYEPFLAVNFSALPEDLLESELFGYEEGAFTGAKKGGKKGLFEQADGGTIFLDEIGDISLKLQARLLRVIQEMEIRKIGGSKTIPINVRIIAATNKDLLELIEQGEFREDLYHRLKVLYVSVPPLRERKTDIPSLVEQFLLENHTPNKSLGEGLIGELMSYDWFGNIRELKNTISYLLTVSEGDTIAIHDLPGEDFFQRPKKETKQTTTSLVDDQINKKVLKIVLLLNESMVNASRKKIYEKLSLDESTPLSEQQIRRVLTELKERGFVTIKRGRAGTQITEAGANYIRQS</sequence>
<dbReference type="PANTHER" id="PTHR32071:SF57">
    <property type="entry name" value="C4-DICARBOXYLATE TRANSPORT TRANSCRIPTIONAL REGULATORY PROTEIN DCTD"/>
    <property type="match status" value="1"/>
</dbReference>
<dbReference type="PROSITE" id="PS50112">
    <property type="entry name" value="PAS"/>
    <property type="match status" value="1"/>
</dbReference>
<dbReference type="Gene3D" id="1.10.10.10">
    <property type="entry name" value="Winged helix-like DNA-binding domain superfamily/Winged helix DNA-binding domain"/>
    <property type="match status" value="1"/>
</dbReference>
<dbReference type="RefSeq" id="WP_146815373.1">
    <property type="nucleotide sequence ID" value="NZ_BJYD01000017.1"/>
</dbReference>
<dbReference type="Pfam" id="PF00158">
    <property type="entry name" value="Sigma54_activat"/>
    <property type="match status" value="1"/>
</dbReference>
<dbReference type="SMART" id="SM00382">
    <property type="entry name" value="AAA"/>
    <property type="match status" value="1"/>
</dbReference>
<dbReference type="Pfam" id="PF25601">
    <property type="entry name" value="AAA_lid_14"/>
    <property type="match status" value="1"/>
</dbReference>
<organism evidence="5 6">
    <name type="scientific">Halobacillus faecis</name>
    <dbReference type="NCBI Taxonomy" id="360184"/>
    <lineage>
        <taxon>Bacteria</taxon>
        <taxon>Bacillati</taxon>
        <taxon>Bacillota</taxon>
        <taxon>Bacilli</taxon>
        <taxon>Bacillales</taxon>
        <taxon>Bacillaceae</taxon>
        <taxon>Halobacillus</taxon>
    </lineage>
</organism>
<protein>
    <submittedName>
        <fullName evidence="5">Fis family transcriptional regulator</fullName>
    </submittedName>
</protein>
<dbReference type="PANTHER" id="PTHR32071">
    <property type="entry name" value="TRANSCRIPTIONAL REGULATORY PROTEIN"/>
    <property type="match status" value="1"/>
</dbReference>
<dbReference type="Proteomes" id="UP000321886">
    <property type="component" value="Unassembled WGS sequence"/>
</dbReference>
<dbReference type="Pfam" id="PF08461">
    <property type="entry name" value="WHD_RNase_R"/>
    <property type="match status" value="1"/>
</dbReference>
<dbReference type="Gene3D" id="3.30.450.20">
    <property type="entry name" value="PAS domain"/>
    <property type="match status" value="1"/>
</dbReference>
<feature type="domain" description="Sigma-54 factor interaction" evidence="3">
    <location>
        <begin position="335"/>
        <end position="561"/>
    </location>
</feature>
<dbReference type="InterPro" id="IPR000014">
    <property type="entry name" value="PAS"/>
</dbReference>
<proteinExistence type="predicted"/>
<gene>
    <name evidence="5" type="ORF">HFA01_18210</name>
</gene>
<keyword evidence="6" id="KW-1185">Reference proteome</keyword>
<dbReference type="InterPro" id="IPR003593">
    <property type="entry name" value="AAA+_ATPase"/>
</dbReference>
<evidence type="ECO:0000259" key="3">
    <source>
        <dbReference type="PROSITE" id="PS50045"/>
    </source>
</evidence>
<dbReference type="PROSITE" id="PS00675">
    <property type="entry name" value="SIGMA54_INTERACT_1"/>
    <property type="match status" value="1"/>
</dbReference>
<dbReference type="InterPro" id="IPR025662">
    <property type="entry name" value="Sigma_54_int_dom_ATP-bd_1"/>
</dbReference>
<dbReference type="Gene3D" id="3.40.50.300">
    <property type="entry name" value="P-loop containing nucleotide triphosphate hydrolases"/>
    <property type="match status" value="1"/>
</dbReference>